<reference evidence="3" key="1">
    <citation type="journal article" date="2020" name="Stud. Mycol.">
        <title>101 Dothideomycetes genomes: a test case for predicting lifestyles and emergence of pathogens.</title>
        <authorList>
            <person name="Haridas S."/>
            <person name="Albert R."/>
            <person name="Binder M."/>
            <person name="Bloem J."/>
            <person name="Labutti K."/>
            <person name="Salamov A."/>
            <person name="Andreopoulos B."/>
            <person name="Baker S."/>
            <person name="Barry K."/>
            <person name="Bills G."/>
            <person name="Bluhm B."/>
            <person name="Cannon C."/>
            <person name="Castanera R."/>
            <person name="Culley D."/>
            <person name="Daum C."/>
            <person name="Ezra D."/>
            <person name="Gonzalez J."/>
            <person name="Henrissat B."/>
            <person name="Kuo A."/>
            <person name="Liang C."/>
            <person name="Lipzen A."/>
            <person name="Lutzoni F."/>
            <person name="Magnuson J."/>
            <person name="Mondo S."/>
            <person name="Nolan M."/>
            <person name="Ohm R."/>
            <person name="Pangilinan J."/>
            <person name="Park H.-J."/>
            <person name="Ramirez L."/>
            <person name="Alfaro M."/>
            <person name="Sun H."/>
            <person name="Tritt A."/>
            <person name="Yoshinaga Y."/>
            <person name="Zwiers L.-H."/>
            <person name="Turgeon B."/>
            <person name="Goodwin S."/>
            <person name="Spatafora J."/>
            <person name="Crous P."/>
            <person name="Grigoriev I."/>
        </authorList>
    </citation>
    <scope>NUCLEOTIDE SEQUENCE</scope>
    <source>
        <strain evidence="3">ATCC 74209</strain>
    </source>
</reference>
<name>A0A9P4JCB3_9PLEO</name>
<organism evidence="3 4">
    <name type="scientific">Delitschia confertaspora ATCC 74209</name>
    <dbReference type="NCBI Taxonomy" id="1513339"/>
    <lineage>
        <taxon>Eukaryota</taxon>
        <taxon>Fungi</taxon>
        <taxon>Dikarya</taxon>
        <taxon>Ascomycota</taxon>
        <taxon>Pezizomycotina</taxon>
        <taxon>Dothideomycetes</taxon>
        <taxon>Pleosporomycetidae</taxon>
        <taxon>Pleosporales</taxon>
        <taxon>Delitschiaceae</taxon>
        <taxon>Delitschia</taxon>
    </lineage>
</organism>
<accession>A0A9P4JCB3</accession>
<evidence type="ECO:0000256" key="1">
    <source>
        <dbReference type="SAM" id="MobiDB-lite"/>
    </source>
</evidence>
<proteinExistence type="predicted"/>
<evidence type="ECO:0000313" key="4">
    <source>
        <dbReference type="Proteomes" id="UP000799536"/>
    </source>
</evidence>
<evidence type="ECO:0008006" key="5">
    <source>
        <dbReference type="Google" id="ProtNLM"/>
    </source>
</evidence>
<evidence type="ECO:0000256" key="2">
    <source>
        <dbReference type="SAM" id="SignalP"/>
    </source>
</evidence>
<sequence length="85" mass="9563">MIFYLFIVSIWMSVYTAASLCAPLVTLNEHHETHHAPSIIDIAKRYVVSPQPSAAAGQGNNPIPPSESLRKLKKTSRLTCRQRFR</sequence>
<protein>
    <recommendedName>
        <fullName evidence="5">Secreted protein</fullName>
    </recommendedName>
</protein>
<keyword evidence="4" id="KW-1185">Reference proteome</keyword>
<dbReference type="EMBL" id="ML994342">
    <property type="protein sequence ID" value="KAF2196683.1"/>
    <property type="molecule type" value="Genomic_DNA"/>
</dbReference>
<feature type="compositionally biased region" description="Basic residues" evidence="1">
    <location>
        <begin position="71"/>
        <end position="85"/>
    </location>
</feature>
<feature type="signal peptide" evidence="2">
    <location>
        <begin position="1"/>
        <end position="18"/>
    </location>
</feature>
<comment type="caution">
    <text evidence="3">The sequence shown here is derived from an EMBL/GenBank/DDBJ whole genome shotgun (WGS) entry which is preliminary data.</text>
</comment>
<gene>
    <name evidence="3" type="ORF">GQ43DRAFT_243863</name>
</gene>
<evidence type="ECO:0000313" key="3">
    <source>
        <dbReference type="EMBL" id="KAF2196683.1"/>
    </source>
</evidence>
<feature type="region of interest" description="Disordered" evidence="1">
    <location>
        <begin position="51"/>
        <end position="85"/>
    </location>
</feature>
<feature type="chain" id="PRO_5040478759" description="Secreted protein" evidence="2">
    <location>
        <begin position="19"/>
        <end position="85"/>
    </location>
</feature>
<dbReference type="AlphaFoldDB" id="A0A9P4JCB3"/>
<dbReference type="Proteomes" id="UP000799536">
    <property type="component" value="Unassembled WGS sequence"/>
</dbReference>
<keyword evidence="2" id="KW-0732">Signal</keyword>